<sequence>MGPDGRYGTQRLPQQPLTCGVRQVFGALDHMGHALGDVVDSVGEHGQERAVRGHDGEVVGGLRRPRSGTMKRGVPPDGGAISASGSFPCTTG</sequence>
<accession>A0ABQ2LID4</accession>
<organism evidence="2 3">
    <name type="scientific">Streptomyces lasiicapitis</name>
    <dbReference type="NCBI Taxonomy" id="1923961"/>
    <lineage>
        <taxon>Bacteria</taxon>
        <taxon>Bacillati</taxon>
        <taxon>Actinomycetota</taxon>
        <taxon>Actinomycetes</taxon>
        <taxon>Kitasatosporales</taxon>
        <taxon>Streptomycetaceae</taxon>
        <taxon>Streptomyces</taxon>
    </lineage>
</organism>
<proteinExistence type="predicted"/>
<evidence type="ECO:0000256" key="1">
    <source>
        <dbReference type="SAM" id="MobiDB-lite"/>
    </source>
</evidence>
<protein>
    <submittedName>
        <fullName evidence="2">Uncharacterized protein</fullName>
    </submittedName>
</protein>
<dbReference type="Proteomes" id="UP000656881">
    <property type="component" value="Unassembled WGS sequence"/>
</dbReference>
<comment type="caution">
    <text evidence="2">The sequence shown here is derived from an EMBL/GenBank/DDBJ whole genome shotgun (WGS) entry which is preliminary data.</text>
</comment>
<name>A0ABQ2LID4_9ACTN</name>
<dbReference type="EMBL" id="BMNG01000001">
    <property type="protein sequence ID" value="GGO35459.1"/>
    <property type="molecule type" value="Genomic_DNA"/>
</dbReference>
<gene>
    <name evidence="2" type="ORF">GCM10012286_06160</name>
</gene>
<feature type="compositionally biased region" description="Polar residues" evidence="1">
    <location>
        <begin position="83"/>
        <end position="92"/>
    </location>
</feature>
<evidence type="ECO:0000313" key="3">
    <source>
        <dbReference type="Proteomes" id="UP000656881"/>
    </source>
</evidence>
<keyword evidence="3" id="KW-1185">Reference proteome</keyword>
<feature type="region of interest" description="Disordered" evidence="1">
    <location>
        <begin position="52"/>
        <end position="92"/>
    </location>
</feature>
<evidence type="ECO:0000313" key="2">
    <source>
        <dbReference type="EMBL" id="GGO35459.1"/>
    </source>
</evidence>
<reference evidence="3" key="1">
    <citation type="journal article" date="2019" name="Int. J. Syst. Evol. Microbiol.">
        <title>The Global Catalogue of Microorganisms (GCM) 10K type strain sequencing project: providing services to taxonomists for standard genome sequencing and annotation.</title>
        <authorList>
            <consortium name="The Broad Institute Genomics Platform"/>
            <consortium name="The Broad Institute Genome Sequencing Center for Infectious Disease"/>
            <person name="Wu L."/>
            <person name="Ma J."/>
        </authorList>
    </citation>
    <scope>NUCLEOTIDE SEQUENCE [LARGE SCALE GENOMIC DNA]</scope>
    <source>
        <strain evidence="3">CGMCC 4.7349</strain>
    </source>
</reference>